<dbReference type="Proteomes" id="UP000264840">
    <property type="component" value="Unplaced"/>
</dbReference>
<evidence type="ECO:0000313" key="9">
    <source>
        <dbReference type="Ensembl" id="ENSHBUP00000016426.1"/>
    </source>
</evidence>
<evidence type="ECO:0000256" key="4">
    <source>
        <dbReference type="ARBA" id="ARBA00022741"/>
    </source>
</evidence>
<dbReference type="SUPFAM" id="SSF56112">
    <property type="entry name" value="Protein kinase-like (PK-like)"/>
    <property type="match status" value="1"/>
</dbReference>
<dbReference type="PANTHER" id="PTHR46716">
    <property type="entry name" value="MITOGEN-ACTIVATED PROTEIN KINASE KINASE KINASE 7"/>
    <property type="match status" value="1"/>
</dbReference>
<dbReference type="Gene3D" id="3.30.200.20">
    <property type="entry name" value="Phosphorylase Kinase, domain 1"/>
    <property type="match status" value="1"/>
</dbReference>
<evidence type="ECO:0000256" key="2">
    <source>
        <dbReference type="ARBA" id="ARBA00022527"/>
    </source>
</evidence>
<organism evidence="9 10">
    <name type="scientific">Haplochromis burtoni</name>
    <name type="common">Burton's mouthbrooder</name>
    <name type="synonym">Chromis burtoni</name>
    <dbReference type="NCBI Taxonomy" id="8153"/>
    <lineage>
        <taxon>Eukaryota</taxon>
        <taxon>Metazoa</taxon>
        <taxon>Chordata</taxon>
        <taxon>Craniata</taxon>
        <taxon>Vertebrata</taxon>
        <taxon>Euteleostomi</taxon>
        <taxon>Actinopterygii</taxon>
        <taxon>Neopterygii</taxon>
        <taxon>Teleostei</taxon>
        <taxon>Neoteleostei</taxon>
        <taxon>Acanthomorphata</taxon>
        <taxon>Ovalentaria</taxon>
        <taxon>Cichlomorphae</taxon>
        <taxon>Cichliformes</taxon>
        <taxon>Cichlidae</taxon>
        <taxon>African cichlids</taxon>
        <taxon>Pseudocrenilabrinae</taxon>
        <taxon>Haplochromini</taxon>
        <taxon>Haplochromis</taxon>
    </lineage>
</organism>
<dbReference type="GO" id="GO:0006955">
    <property type="term" value="P:immune response"/>
    <property type="evidence" value="ECO:0007669"/>
    <property type="project" value="TreeGrafter"/>
</dbReference>
<proteinExistence type="inferred from homology"/>
<protein>
    <recommendedName>
        <fullName evidence="8">Protein kinase domain-containing protein</fullName>
    </recommendedName>
</protein>
<dbReference type="Pfam" id="PF07714">
    <property type="entry name" value="PK_Tyr_Ser-Thr"/>
    <property type="match status" value="1"/>
</dbReference>
<dbReference type="InterPro" id="IPR011009">
    <property type="entry name" value="Kinase-like_dom_sf"/>
</dbReference>
<dbReference type="PROSITE" id="PS50011">
    <property type="entry name" value="PROTEIN_KINASE_DOM"/>
    <property type="match status" value="1"/>
</dbReference>
<dbReference type="FunFam" id="3.30.200.20:FF:000152">
    <property type="entry name" value="Mitogen-activated protein kinase kinase kinase 7"/>
    <property type="match status" value="1"/>
</dbReference>
<evidence type="ECO:0000256" key="6">
    <source>
        <dbReference type="ARBA" id="ARBA00022840"/>
    </source>
</evidence>
<evidence type="ECO:0000256" key="1">
    <source>
        <dbReference type="ARBA" id="ARBA00006529"/>
    </source>
</evidence>
<evidence type="ECO:0000256" key="5">
    <source>
        <dbReference type="ARBA" id="ARBA00022777"/>
    </source>
</evidence>
<keyword evidence="2" id="KW-0723">Serine/threonine-protein kinase</keyword>
<feature type="domain" description="Protein kinase" evidence="8">
    <location>
        <begin position="18"/>
        <end position="84"/>
    </location>
</feature>
<dbReference type="PANTHER" id="PTHR46716:SF1">
    <property type="entry name" value="MITOGEN-ACTIVATED PROTEIN KINASE KINASE KINASE 7"/>
    <property type="match status" value="1"/>
</dbReference>
<evidence type="ECO:0000313" key="10">
    <source>
        <dbReference type="Proteomes" id="UP000264840"/>
    </source>
</evidence>
<evidence type="ECO:0000256" key="3">
    <source>
        <dbReference type="ARBA" id="ARBA00022679"/>
    </source>
</evidence>
<comment type="similarity">
    <text evidence="1">Belongs to the protein kinase superfamily. STE Ser/Thr protein kinase family. MAP kinase kinase kinase subfamily.</text>
</comment>
<keyword evidence="5" id="KW-0418">Kinase</keyword>
<dbReference type="AlphaFoldDB" id="A0A3Q2VWE4"/>
<dbReference type="PROSITE" id="PS00107">
    <property type="entry name" value="PROTEIN_KINASE_ATP"/>
    <property type="match status" value="1"/>
</dbReference>
<feature type="binding site" evidence="7">
    <location>
        <position position="45"/>
    </location>
    <ligand>
        <name>ATP</name>
        <dbReference type="ChEBI" id="CHEBI:30616"/>
    </ligand>
</feature>
<keyword evidence="4 7" id="KW-0547">Nucleotide-binding</keyword>
<evidence type="ECO:0000256" key="7">
    <source>
        <dbReference type="PROSITE-ProRule" id="PRU10141"/>
    </source>
</evidence>
<dbReference type="GO" id="GO:0007254">
    <property type="term" value="P:JNK cascade"/>
    <property type="evidence" value="ECO:0007669"/>
    <property type="project" value="TreeGrafter"/>
</dbReference>
<dbReference type="GO" id="GO:0043123">
    <property type="term" value="P:positive regulation of canonical NF-kappaB signal transduction"/>
    <property type="evidence" value="ECO:0007669"/>
    <property type="project" value="TreeGrafter"/>
</dbReference>
<keyword evidence="3" id="KW-0808">Transferase</keyword>
<dbReference type="GO" id="GO:0005524">
    <property type="term" value="F:ATP binding"/>
    <property type="evidence" value="ECO:0007669"/>
    <property type="project" value="UniProtKB-UniRule"/>
</dbReference>
<dbReference type="Ensembl" id="ENSHBUT00000025022.1">
    <property type="protein sequence ID" value="ENSHBUP00000016426.1"/>
    <property type="gene ID" value="ENSHBUG00000018370.1"/>
</dbReference>
<dbReference type="GeneTree" id="ENSGT00940000177099"/>
<dbReference type="InterPro" id="IPR001245">
    <property type="entry name" value="Ser-Thr/Tyr_kinase_cat_dom"/>
</dbReference>
<name>A0A3Q2VWE4_HAPBU</name>
<sequence>MVETLAGCMFEDIQYADIQVEAAVGRGTFGVVFKAVWKGKDVAIKTIESDNERNAFLVELRQLSRVNHSNIVKLYGFCDNPVSI</sequence>
<dbReference type="InterPro" id="IPR017441">
    <property type="entry name" value="Protein_kinase_ATP_BS"/>
</dbReference>
<dbReference type="OMA" id="MINSISC"/>
<reference evidence="9" key="2">
    <citation type="submission" date="2025-09" db="UniProtKB">
        <authorList>
            <consortium name="Ensembl"/>
        </authorList>
    </citation>
    <scope>IDENTIFICATION</scope>
</reference>
<keyword evidence="10" id="KW-1185">Reference proteome</keyword>
<accession>A0A3Q2VWE4</accession>
<dbReference type="InterPro" id="IPR000719">
    <property type="entry name" value="Prot_kinase_dom"/>
</dbReference>
<keyword evidence="6 7" id="KW-0067">ATP-binding</keyword>
<reference evidence="9" key="1">
    <citation type="submission" date="2025-08" db="UniProtKB">
        <authorList>
            <consortium name="Ensembl"/>
        </authorList>
    </citation>
    <scope>IDENTIFICATION</scope>
</reference>
<dbReference type="GO" id="GO:0004709">
    <property type="term" value="F:MAP kinase kinase kinase activity"/>
    <property type="evidence" value="ECO:0007669"/>
    <property type="project" value="TreeGrafter"/>
</dbReference>
<dbReference type="STRING" id="8153.ENSHBUP00000016426"/>
<evidence type="ECO:0000259" key="8">
    <source>
        <dbReference type="PROSITE" id="PS50011"/>
    </source>
</evidence>